<dbReference type="PANTHER" id="PTHR43214">
    <property type="entry name" value="TWO-COMPONENT RESPONSE REGULATOR"/>
    <property type="match status" value="1"/>
</dbReference>
<gene>
    <name evidence="6" type="ORF">H4684_002558</name>
</gene>
<feature type="modified residue" description="4-aspartylphosphate" evidence="3">
    <location>
        <position position="53"/>
    </location>
</feature>
<dbReference type="InterPro" id="IPR039420">
    <property type="entry name" value="WalR-like"/>
</dbReference>
<proteinExistence type="predicted"/>
<dbReference type="Pfam" id="PF00196">
    <property type="entry name" value="GerE"/>
    <property type="match status" value="1"/>
</dbReference>
<dbReference type="Gene3D" id="3.40.50.2300">
    <property type="match status" value="1"/>
</dbReference>
<evidence type="ECO:0000313" key="6">
    <source>
        <dbReference type="EMBL" id="MBE1425900.1"/>
    </source>
</evidence>
<evidence type="ECO:0000259" key="5">
    <source>
        <dbReference type="PROSITE" id="PS50110"/>
    </source>
</evidence>
<accession>A0ABR9H5D3</accession>
<reference evidence="6 7" key="1">
    <citation type="submission" date="2020-10" db="EMBL/GenBank/DDBJ databases">
        <title>Genomic Encyclopedia of Type Strains, Phase IV (KMG-IV): sequencing the most valuable type-strain genomes for metagenomic binning, comparative biology and taxonomic classification.</title>
        <authorList>
            <person name="Goeker M."/>
        </authorList>
    </citation>
    <scope>NUCLEOTIDE SEQUENCE [LARGE SCALE GENOMIC DNA]</scope>
    <source>
        <strain evidence="6 7">DSM 4194</strain>
    </source>
</reference>
<dbReference type="InterPro" id="IPR000792">
    <property type="entry name" value="Tscrpt_reg_LuxR_C"/>
</dbReference>
<sequence length="203" mass="22434">MRLLIVDDHAVVRRGTMNIIIDRFPDCEFSEAGTLHEARLVLGDTRFDLVILDISLPDGSGLDFLEFAREHDPGLPVIMLSMHHEIEYAQRCLSMGARGYLSKNSAPEELEEAMTAILDGGIYVNPSLLDSRRPATIMDTLSRQERDVARRLAQGETMTAIAQAMGVSVKTASTYRTRAMRKLGIGTTSGLIRFMLEHGPAGM</sequence>
<dbReference type="InterPro" id="IPR036388">
    <property type="entry name" value="WH-like_DNA-bd_sf"/>
</dbReference>
<protein>
    <submittedName>
        <fullName evidence="6">DNA-binding NarL/FixJ family response regulator</fullName>
    </submittedName>
</protein>
<dbReference type="EMBL" id="JADBGG010000019">
    <property type="protein sequence ID" value="MBE1425900.1"/>
    <property type="molecule type" value="Genomic_DNA"/>
</dbReference>
<dbReference type="SMART" id="SM00421">
    <property type="entry name" value="HTH_LUXR"/>
    <property type="match status" value="1"/>
</dbReference>
<dbReference type="InterPro" id="IPR058245">
    <property type="entry name" value="NreC/VraR/RcsB-like_REC"/>
</dbReference>
<name>A0ABR9H5D3_9BACT</name>
<evidence type="ECO:0000313" key="7">
    <source>
        <dbReference type="Proteomes" id="UP000639010"/>
    </source>
</evidence>
<keyword evidence="1 3" id="KW-0597">Phosphoprotein</keyword>
<dbReference type="Pfam" id="PF00072">
    <property type="entry name" value="Response_reg"/>
    <property type="match status" value="1"/>
</dbReference>
<dbReference type="InterPro" id="IPR016032">
    <property type="entry name" value="Sig_transdc_resp-reg_C-effctor"/>
</dbReference>
<dbReference type="GO" id="GO:0003677">
    <property type="term" value="F:DNA binding"/>
    <property type="evidence" value="ECO:0007669"/>
    <property type="project" value="UniProtKB-KW"/>
</dbReference>
<evidence type="ECO:0000259" key="4">
    <source>
        <dbReference type="PROSITE" id="PS50043"/>
    </source>
</evidence>
<dbReference type="Proteomes" id="UP000639010">
    <property type="component" value="Unassembled WGS sequence"/>
</dbReference>
<dbReference type="PRINTS" id="PR00038">
    <property type="entry name" value="HTHLUXR"/>
</dbReference>
<dbReference type="CDD" id="cd06170">
    <property type="entry name" value="LuxR_C_like"/>
    <property type="match status" value="1"/>
</dbReference>
<dbReference type="PROSITE" id="PS50043">
    <property type="entry name" value="HTH_LUXR_2"/>
    <property type="match status" value="1"/>
</dbReference>
<dbReference type="PROSITE" id="PS50110">
    <property type="entry name" value="RESPONSE_REGULATORY"/>
    <property type="match status" value="1"/>
</dbReference>
<dbReference type="CDD" id="cd17535">
    <property type="entry name" value="REC_NarL-like"/>
    <property type="match status" value="1"/>
</dbReference>
<dbReference type="InterPro" id="IPR011006">
    <property type="entry name" value="CheY-like_superfamily"/>
</dbReference>
<dbReference type="SMART" id="SM00448">
    <property type="entry name" value="REC"/>
    <property type="match status" value="1"/>
</dbReference>
<feature type="domain" description="HTH luxR-type" evidence="4">
    <location>
        <begin position="134"/>
        <end position="199"/>
    </location>
</feature>
<evidence type="ECO:0000256" key="3">
    <source>
        <dbReference type="PROSITE-ProRule" id="PRU00169"/>
    </source>
</evidence>
<organism evidence="6 7">
    <name type="scientific">Desulfomicrobium macestii</name>
    <dbReference type="NCBI Taxonomy" id="90731"/>
    <lineage>
        <taxon>Bacteria</taxon>
        <taxon>Pseudomonadati</taxon>
        <taxon>Thermodesulfobacteriota</taxon>
        <taxon>Desulfovibrionia</taxon>
        <taxon>Desulfovibrionales</taxon>
        <taxon>Desulfomicrobiaceae</taxon>
        <taxon>Desulfomicrobium</taxon>
    </lineage>
</organism>
<evidence type="ECO:0000256" key="1">
    <source>
        <dbReference type="ARBA" id="ARBA00022553"/>
    </source>
</evidence>
<keyword evidence="7" id="KW-1185">Reference proteome</keyword>
<dbReference type="SUPFAM" id="SSF46894">
    <property type="entry name" value="C-terminal effector domain of the bipartite response regulators"/>
    <property type="match status" value="1"/>
</dbReference>
<dbReference type="SUPFAM" id="SSF52172">
    <property type="entry name" value="CheY-like"/>
    <property type="match status" value="1"/>
</dbReference>
<evidence type="ECO:0000256" key="2">
    <source>
        <dbReference type="ARBA" id="ARBA00023125"/>
    </source>
</evidence>
<dbReference type="Gene3D" id="1.10.10.10">
    <property type="entry name" value="Winged helix-like DNA-binding domain superfamily/Winged helix DNA-binding domain"/>
    <property type="match status" value="1"/>
</dbReference>
<comment type="caution">
    <text evidence="6">The sequence shown here is derived from an EMBL/GenBank/DDBJ whole genome shotgun (WGS) entry which is preliminary data.</text>
</comment>
<dbReference type="PANTHER" id="PTHR43214:SF43">
    <property type="entry name" value="TWO-COMPONENT RESPONSE REGULATOR"/>
    <property type="match status" value="1"/>
</dbReference>
<dbReference type="InterPro" id="IPR001789">
    <property type="entry name" value="Sig_transdc_resp-reg_receiver"/>
</dbReference>
<dbReference type="RefSeq" id="WP_192624011.1">
    <property type="nucleotide sequence ID" value="NZ_JADBGG010000019.1"/>
</dbReference>
<feature type="domain" description="Response regulatory" evidence="5">
    <location>
        <begin position="2"/>
        <end position="118"/>
    </location>
</feature>
<keyword evidence="2 6" id="KW-0238">DNA-binding</keyword>